<dbReference type="Proteomes" id="UP000679284">
    <property type="component" value="Chromosome"/>
</dbReference>
<dbReference type="InterPro" id="IPR011105">
    <property type="entry name" value="Cell_wall_hydrolase_SleB"/>
</dbReference>
<dbReference type="AlphaFoldDB" id="A0A8J8MR32"/>
<feature type="domain" description="Cell wall hydrolase SleB" evidence="2">
    <location>
        <begin position="114"/>
        <end position="222"/>
    </location>
</feature>
<sequence length="224" mass="23650">MRKPADISGGCVADGAAQRGDMRVFGLVLGLGLAWAGLAWANTGGTTAPTVAAGHFASNYVAPDVSLPEGRLPLEPHLPIIRYDAAWLASQTPDVAHDADWKCLAEAVYFEARGETLKGQFAVAEVILNRVDAKDYPDTVCAVVTQGEDGPGCQFSFICDGKPEIVTEEGAYEQAGQIASLMLAGAPRGLTLGATHFHTRAVNPGWASRLPKTATIGGHIFYRE</sequence>
<protein>
    <submittedName>
        <fullName evidence="3">Cell wall hydrolase</fullName>
    </submittedName>
</protein>
<keyword evidence="1" id="KW-0472">Membrane</keyword>
<feature type="transmembrane region" description="Helical" evidence="1">
    <location>
        <begin position="24"/>
        <end position="41"/>
    </location>
</feature>
<dbReference type="InterPro" id="IPR042047">
    <property type="entry name" value="SleB_dom1"/>
</dbReference>
<evidence type="ECO:0000256" key="1">
    <source>
        <dbReference type="SAM" id="Phobius"/>
    </source>
</evidence>
<accession>A0A8J8MR32</accession>
<evidence type="ECO:0000259" key="2">
    <source>
        <dbReference type="Pfam" id="PF07486"/>
    </source>
</evidence>
<reference evidence="3" key="1">
    <citation type="submission" date="2020-01" db="EMBL/GenBank/DDBJ databases">
        <authorList>
            <person name="Yang Y."/>
            <person name="Kwon Y.M."/>
        </authorList>
    </citation>
    <scope>NUCLEOTIDE SEQUENCE</scope>
    <source>
        <strain evidence="3">PG104</strain>
    </source>
</reference>
<proteinExistence type="predicted"/>
<name>A0A8J8MR32_9RHOB</name>
<dbReference type="Pfam" id="PF07486">
    <property type="entry name" value="Hydrolase_2"/>
    <property type="match status" value="1"/>
</dbReference>
<dbReference type="GO" id="GO:0016787">
    <property type="term" value="F:hydrolase activity"/>
    <property type="evidence" value="ECO:0007669"/>
    <property type="project" value="UniProtKB-KW"/>
</dbReference>
<evidence type="ECO:0000313" key="3">
    <source>
        <dbReference type="EMBL" id="QUS34897.1"/>
    </source>
</evidence>
<dbReference type="KEGG" id="fap:GR316_00590"/>
<dbReference type="EMBL" id="CP047289">
    <property type="protein sequence ID" value="QUS34897.1"/>
    <property type="molecule type" value="Genomic_DNA"/>
</dbReference>
<dbReference type="Gene3D" id="1.10.10.2520">
    <property type="entry name" value="Cell wall hydrolase SleB, domain 1"/>
    <property type="match status" value="1"/>
</dbReference>
<keyword evidence="3" id="KW-0378">Hydrolase</keyword>
<keyword evidence="1" id="KW-1133">Transmembrane helix</keyword>
<evidence type="ECO:0000313" key="4">
    <source>
        <dbReference type="Proteomes" id="UP000679284"/>
    </source>
</evidence>
<keyword evidence="1" id="KW-0812">Transmembrane</keyword>
<gene>
    <name evidence="3" type="ORF">GR316_00590</name>
</gene>
<organism evidence="3 4">
    <name type="scientific">Falsirhodobacter algicola</name>
    <dbReference type="NCBI Taxonomy" id="2692330"/>
    <lineage>
        <taxon>Bacteria</taxon>
        <taxon>Pseudomonadati</taxon>
        <taxon>Pseudomonadota</taxon>
        <taxon>Alphaproteobacteria</taxon>
        <taxon>Rhodobacterales</taxon>
        <taxon>Paracoccaceae</taxon>
        <taxon>Falsirhodobacter</taxon>
    </lineage>
</organism>
<keyword evidence="4" id="KW-1185">Reference proteome</keyword>